<dbReference type="Gene3D" id="1.10.10.970">
    <property type="entry name" value="RNA 2'-phosphotransferase, Tpt1/KptA family, N-terminal domain"/>
    <property type="match status" value="1"/>
</dbReference>
<dbReference type="SUPFAM" id="SSF56399">
    <property type="entry name" value="ADP-ribosylation"/>
    <property type="match status" value="1"/>
</dbReference>
<keyword evidence="2 5" id="KW-0808">Transferase</keyword>
<dbReference type="GO" id="GO:0000215">
    <property type="term" value="F:tRNA 2'-phosphotransferase activity"/>
    <property type="evidence" value="ECO:0007669"/>
    <property type="project" value="TreeGrafter"/>
</dbReference>
<dbReference type="GO" id="GO:0006388">
    <property type="term" value="P:tRNA splicing, via endonucleolytic cleavage and ligation"/>
    <property type="evidence" value="ECO:0007669"/>
    <property type="project" value="TreeGrafter"/>
</dbReference>
<dbReference type="Gene3D" id="3.20.170.30">
    <property type="match status" value="1"/>
</dbReference>
<dbReference type="Gene3D" id="3.90.1200.10">
    <property type="match status" value="1"/>
</dbReference>
<dbReference type="InterPro" id="IPR002575">
    <property type="entry name" value="Aminoglycoside_PTrfase"/>
</dbReference>
<evidence type="ECO:0000259" key="4">
    <source>
        <dbReference type="Pfam" id="PF01636"/>
    </source>
</evidence>
<organism evidence="5 6">
    <name type="scientific">Pseudomonas fluorescens</name>
    <dbReference type="NCBI Taxonomy" id="294"/>
    <lineage>
        <taxon>Bacteria</taxon>
        <taxon>Pseudomonadati</taxon>
        <taxon>Pseudomonadota</taxon>
        <taxon>Gammaproteobacteria</taxon>
        <taxon>Pseudomonadales</taxon>
        <taxon>Pseudomonadaceae</taxon>
        <taxon>Pseudomonas</taxon>
    </lineage>
</organism>
<keyword evidence="3" id="KW-0520">NAD</keyword>
<dbReference type="EMBL" id="UGUS01000002">
    <property type="protein sequence ID" value="SUD29147.1"/>
    <property type="molecule type" value="Genomic_DNA"/>
</dbReference>
<dbReference type="Proteomes" id="UP000255125">
    <property type="component" value="Unassembled WGS sequence"/>
</dbReference>
<gene>
    <name evidence="5" type="ORF">NCTC10392_01089</name>
</gene>
<dbReference type="Pfam" id="PF01636">
    <property type="entry name" value="APH"/>
    <property type="match status" value="1"/>
</dbReference>
<evidence type="ECO:0000313" key="5">
    <source>
        <dbReference type="EMBL" id="SUD29147.1"/>
    </source>
</evidence>
<proteinExistence type="inferred from homology"/>
<dbReference type="InterPro" id="IPR002745">
    <property type="entry name" value="Ptrans_KptA/Tpt1"/>
</dbReference>
<dbReference type="PANTHER" id="PTHR12684:SF2">
    <property type="entry name" value="TRNA 2'-PHOSPHOTRANSFERASE 1"/>
    <property type="match status" value="1"/>
</dbReference>
<evidence type="ECO:0000256" key="2">
    <source>
        <dbReference type="ARBA" id="ARBA00022679"/>
    </source>
</evidence>
<dbReference type="SUPFAM" id="SSF56112">
    <property type="entry name" value="Protein kinase-like (PK-like)"/>
    <property type="match status" value="1"/>
</dbReference>
<name>A0A379I8V7_PSEFL</name>
<sequence length="960" mass="106246">MAPNDEYLNALNAWAPNLGEVFTTLGYLGSPSSTAWLASSPRSSDLRLLFDADGHVSASEMWRKILREDEIVASPVFMLILEHMRRNPVDMSSSLKDVRLDFSKSLANIAHRAADALYEDAKGSFAGHEIDVAIARYRVALSEFRFSIESQVLTESARRIATGKYATAVAMIGRWVQVSPATVSRALSYSKESMTLGNLKPETLTYRLELLVQQFDQTGDENLLQDALKLLSENPKIVEGSELAEVEARLRLALLSDSGIGSVRFQQLKIAKLKLTRSRPRGSVDEARCRVLSTIVEAAKQTQLDLPARSMAIPRGLLALMATQPSAKLWGIIRCVINNLEYLLTDRGSVPAAVLSAQFLRQMVDGPSDLLKPNDLSRYVNITGSLSEMARSNRHVQWEAGAAALSVAKRTGNLDLAHRAQDVFTELCTLHPTWPLPRIGIARVKDYLDGLSGGETSYTTVSWREAAILALNSPIYARSNLGGRNEVFAVADARGFLSETFVFKRTTKEKADHEATMLTSLRKVIASRGDTSLFEVPRSLAIVEVPSEDERRWVHVSQRAAGRLVSELSAEEALAVLEPITDLLAIFHSVAGTPPIGKSAWRPLKDYLKMWSRSLFEQEHADSFVDSLRKLFPGELPLVRKRDGHASNWIVDPAGRIVAIDLESSEFIPIGYDVVQLIEDNALVQANLDGWRMRIALMERYFSRMGHTISESDLIVAYGWFAITRALRLGTEKEAGKHLRRHARELCGLISECCTDLIQNLARELLQALSRIEQNEANESVPSHDHRRLSKTMAYQLRHSGPSNGIPVDNTGFASMEDLARSLKVDSSHLLAIAEHPGEPRFEVRDGRIRALYGHTLDVVIEAGIKLGAPTALYHGSSWSVLDRIVRDGVIPMERRMVHLTNVAEEAMAVGERKGAPVVLAIEQSNDETPVAEGIWVSAHVLPHRLSIINPFIEEAGASR</sequence>
<comment type="similarity">
    <text evidence="1">Belongs to the KptA/TPT1 family.</text>
</comment>
<dbReference type="RefSeq" id="WP_115284100.1">
    <property type="nucleotide sequence ID" value="NZ_UGUS01000002.1"/>
</dbReference>
<dbReference type="AlphaFoldDB" id="A0A379I8V7"/>
<dbReference type="PANTHER" id="PTHR12684">
    <property type="entry name" value="PUTATIVE PHOSPHOTRANSFERASE"/>
    <property type="match status" value="1"/>
</dbReference>
<reference evidence="5 6" key="1">
    <citation type="submission" date="2018-06" db="EMBL/GenBank/DDBJ databases">
        <authorList>
            <consortium name="Pathogen Informatics"/>
            <person name="Doyle S."/>
        </authorList>
    </citation>
    <scope>NUCLEOTIDE SEQUENCE [LARGE SCALE GENOMIC DNA]</scope>
    <source>
        <strain evidence="5 6">NCTC10392</strain>
    </source>
</reference>
<protein>
    <submittedName>
        <fullName evidence="5">RNA 2-phosphotransferase</fullName>
    </submittedName>
</protein>
<feature type="domain" description="Aminoglycoside phosphotransferase" evidence="4">
    <location>
        <begin position="483"/>
        <end position="692"/>
    </location>
</feature>
<dbReference type="InterPro" id="IPR011009">
    <property type="entry name" value="Kinase-like_dom_sf"/>
</dbReference>
<evidence type="ECO:0000256" key="3">
    <source>
        <dbReference type="ARBA" id="ARBA00023027"/>
    </source>
</evidence>
<evidence type="ECO:0000256" key="1">
    <source>
        <dbReference type="ARBA" id="ARBA00009836"/>
    </source>
</evidence>
<accession>A0A379I8V7</accession>
<dbReference type="OrthoDB" id="4537997at2"/>
<dbReference type="Pfam" id="PF01885">
    <property type="entry name" value="PTS_2-RNA"/>
    <property type="match status" value="1"/>
</dbReference>
<dbReference type="InterPro" id="IPR042081">
    <property type="entry name" value="RNA_2'-PTrans_C"/>
</dbReference>
<evidence type="ECO:0000313" key="6">
    <source>
        <dbReference type="Proteomes" id="UP000255125"/>
    </source>
</evidence>
<dbReference type="InterPro" id="IPR042080">
    <property type="entry name" value="RNA_2'-PTrans_N"/>
</dbReference>